<sequence>MSNYKGFWSRSAEKKNKGSEIGFSIRLLIEKHVNKIEYIN</sequence>
<dbReference type="EMBL" id="CAJVQB010050360">
    <property type="protein sequence ID" value="CAG8834890.1"/>
    <property type="molecule type" value="Genomic_DNA"/>
</dbReference>
<proteinExistence type="predicted"/>
<feature type="non-terminal residue" evidence="1">
    <location>
        <position position="40"/>
    </location>
</feature>
<protein>
    <submittedName>
        <fullName evidence="1">23253_t:CDS:1</fullName>
    </submittedName>
</protein>
<gene>
    <name evidence="1" type="ORF">GMARGA_LOCUS32293</name>
</gene>
<evidence type="ECO:0000313" key="1">
    <source>
        <dbReference type="EMBL" id="CAG8834890.1"/>
    </source>
</evidence>
<name>A0ABN7WL89_GIGMA</name>
<comment type="caution">
    <text evidence="1">The sequence shown here is derived from an EMBL/GenBank/DDBJ whole genome shotgun (WGS) entry which is preliminary data.</text>
</comment>
<keyword evidence="2" id="KW-1185">Reference proteome</keyword>
<organism evidence="1 2">
    <name type="scientific">Gigaspora margarita</name>
    <dbReference type="NCBI Taxonomy" id="4874"/>
    <lineage>
        <taxon>Eukaryota</taxon>
        <taxon>Fungi</taxon>
        <taxon>Fungi incertae sedis</taxon>
        <taxon>Mucoromycota</taxon>
        <taxon>Glomeromycotina</taxon>
        <taxon>Glomeromycetes</taxon>
        <taxon>Diversisporales</taxon>
        <taxon>Gigasporaceae</taxon>
        <taxon>Gigaspora</taxon>
    </lineage>
</organism>
<accession>A0ABN7WL89</accession>
<reference evidence="1 2" key="1">
    <citation type="submission" date="2021-06" db="EMBL/GenBank/DDBJ databases">
        <authorList>
            <person name="Kallberg Y."/>
            <person name="Tangrot J."/>
            <person name="Rosling A."/>
        </authorList>
    </citation>
    <scope>NUCLEOTIDE SEQUENCE [LARGE SCALE GENOMIC DNA]</scope>
    <source>
        <strain evidence="1 2">120-4 pot B 10/14</strain>
    </source>
</reference>
<dbReference type="Proteomes" id="UP000789901">
    <property type="component" value="Unassembled WGS sequence"/>
</dbReference>
<evidence type="ECO:0000313" key="2">
    <source>
        <dbReference type="Proteomes" id="UP000789901"/>
    </source>
</evidence>
<feature type="non-terminal residue" evidence="1">
    <location>
        <position position="1"/>
    </location>
</feature>